<dbReference type="InterPro" id="IPR016181">
    <property type="entry name" value="Acyl_CoA_acyltransferase"/>
</dbReference>
<reference evidence="2" key="1">
    <citation type="submission" date="2022-08" db="EMBL/GenBank/DDBJ databases">
        <authorList>
            <person name="Tistechok S."/>
            <person name="Samborskyy M."/>
            <person name="Roman I."/>
        </authorList>
    </citation>
    <scope>NUCLEOTIDE SEQUENCE</scope>
    <source>
        <strain evidence="2">DSM 103496</strain>
    </source>
</reference>
<dbReference type="GO" id="GO:0016747">
    <property type="term" value="F:acyltransferase activity, transferring groups other than amino-acyl groups"/>
    <property type="evidence" value="ECO:0007669"/>
    <property type="project" value="InterPro"/>
</dbReference>
<dbReference type="InterPro" id="IPR000182">
    <property type="entry name" value="GNAT_dom"/>
</dbReference>
<sequence>MIGPSVRALDRWSAPAAVDAVFDGLSDHSRYLRFHAPMPRLTKAFRDRLIDLDGDGHAACVAEVLGQPIGISRLVRTGQGAAEVAVAVVDRWHRRGVGRMLLTEIGALAGSLGYLELHGDVLPENTPMMRLVRTAMPGVRTAHVDGVVHFTFPVGWAFGLPTHEDLLAAISRS</sequence>
<keyword evidence="2" id="KW-0808">Transferase</keyword>
<evidence type="ECO:0000313" key="2">
    <source>
        <dbReference type="EMBL" id="MCS7478141.1"/>
    </source>
</evidence>
<organism evidence="2 3">
    <name type="scientific">Umezawaea endophytica</name>
    <dbReference type="NCBI Taxonomy" id="1654476"/>
    <lineage>
        <taxon>Bacteria</taxon>
        <taxon>Bacillati</taxon>
        <taxon>Actinomycetota</taxon>
        <taxon>Actinomycetes</taxon>
        <taxon>Pseudonocardiales</taxon>
        <taxon>Pseudonocardiaceae</taxon>
        <taxon>Umezawaea</taxon>
    </lineage>
</organism>
<dbReference type="Gene3D" id="3.40.630.30">
    <property type="match status" value="1"/>
</dbReference>
<dbReference type="AlphaFoldDB" id="A0A9X3AFE1"/>
<keyword evidence="2" id="KW-0012">Acyltransferase</keyword>
<evidence type="ECO:0000259" key="1">
    <source>
        <dbReference type="PROSITE" id="PS51186"/>
    </source>
</evidence>
<name>A0A9X3AFE1_9PSEU</name>
<accession>A0A9X3AFE1</accession>
<dbReference type="EMBL" id="JANYMP010000006">
    <property type="protein sequence ID" value="MCS7478141.1"/>
    <property type="molecule type" value="Genomic_DNA"/>
</dbReference>
<feature type="domain" description="N-acetyltransferase" evidence="1">
    <location>
        <begin position="4"/>
        <end position="161"/>
    </location>
</feature>
<comment type="caution">
    <text evidence="2">The sequence shown here is derived from an EMBL/GenBank/DDBJ whole genome shotgun (WGS) entry which is preliminary data.</text>
</comment>
<protein>
    <submittedName>
        <fullName evidence="2">GNAT family N-acetyltransferase</fullName>
        <ecNumber evidence="2">2.3.1.-</ecNumber>
    </submittedName>
</protein>
<dbReference type="EC" id="2.3.1.-" evidence="2"/>
<dbReference type="SUPFAM" id="SSF55729">
    <property type="entry name" value="Acyl-CoA N-acyltransferases (Nat)"/>
    <property type="match status" value="1"/>
</dbReference>
<keyword evidence="3" id="KW-1185">Reference proteome</keyword>
<dbReference type="RefSeq" id="WP_259623650.1">
    <property type="nucleotide sequence ID" value="NZ_JANYMP010000006.1"/>
</dbReference>
<dbReference type="Proteomes" id="UP001141259">
    <property type="component" value="Unassembled WGS sequence"/>
</dbReference>
<gene>
    <name evidence="2" type="ORF">NZH93_14875</name>
</gene>
<dbReference type="Pfam" id="PF00583">
    <property type="entry name" value="Acetyltransf_1"/>
    <property type="match status" value="1"/>
</dbReference>
<proteinExistence type="predicted"/>
<evidence type="ECO:0000313" key="3">
    <source>
        <dbReference type="Proteomes" id="UP001141259"/>
    </source>
</evidence>
<dbReference type="PROSITE" id="PS51186">
    <property type="entry name" value="GNAT"/>
    <property type="match status" value="1"/>
</dbReference>